<dbReference type="InterPro" id="IPR051158">
    <property type="entry name" value="Metallophosphoesterase_sf"/>
</dbReference>
<protein>
    <recommendedName>
        <fullName evidence="2">Calcineurin-like phosphoesterase domain-containing protein</fullName>
    </recommendedName>
</protein>
<keyword evidence="1" id="KW-0472">Membrane</keyword>
<dbReference type="Gene3D" id="3.60.21.10">
    <property type="match status" value="1"/>
</dbReference>
<evidence type="ECO:0000313" key="4">
    <source>
        <dbReference type="Proteomes" id="UP000294743"/>
    </source>
</evidence>
<evidence type="ECO:0000313" key="3">
    <source>
        <dbReference type="EMBL" id="TDW25069.1"/>
    </source>
</evidence>
<dbReference type="RefSeq" id="WP_134168295.1">
    <property type="nucleotide sequence ID" value="NZ_SODD01000006.1"/>
</dbReference>
<dbReference type="SUPFAM" id="SSF56300">
    <property type="entry name" value="Metallo-dependent phosphatases"/>
    <property type="match status" value="1"/>
</dbReference>
<feature type="transmembrane region" description="Helical" evidence="1">
    <location>
        <begin position="37"/>
        <end position="57"/>
    </location>
</feature>
<dbReference type="PANTHER" id="PTHR31302:SF0">
    <property type="entry name" value="TRANSMEMBRANE PROTEIN WITH METALLOPHOSPHOESTERASE DOMAIN"/>
    <property type="match status" value="1"/>
</dbReference>
<dbReference type="AlphaFoldDB" id="A0A4R8A3B4"/>
<dbReference type="OrthoDB" id="9780884at2"/>
<feature type="transmembrane region" description="Helical" evidence="1">
    <location>
        <begin position="69"/>
        <end position="91"/>
    </location>
</feature>
<keyword evidence="1" id="KW-1133">Transmembrane helix</keyword>
<feature type="transmembrane region" description="Helical" evidence="1">
    <location>
        <begin position="6"/>
        <end position="25"/>
    </location>
</feature>
<organism evidence="3 4">
    <name type="scientific">Breznakia blatticola</name>
    <dbReference type="NCBI Taxonomy" id="1754012"/>
    <lineage>
        <taxon>Bacteria</taxon>
        <taxon>Bacillati</taxon>
        <taxon>Bacillota</taxon>
        <taxon>Erysipelotrichia</taxon>
        <taxon>Erysipelotrichales</taxon>
        <taxon>Erysipelotrichaceae</taxon>
        <taxon>Breznakia</taxon>
    </lineage>
</organism>
<dbReference type="GO" id="GO:0016787">
    <property type="term" value="F:hydrolase activity"/>
    <property type="evidence" value="ECO:0007669"/>
    <property type="project" value="InterPro"/>
</dbReference>
<comment type="caution">
    <text evidence="3">The sequence shown here is derived from an EMBL/GenBank/DDBJ whole genome shotgun (WGS) entry which is preliminary data.</text>
</comment>
<dbReference type="InterPro" id="IPR004843">
    <property type="entry name" value="Calcineurin-like_PHP"/>
</dbReference>
<dbReference type="InterPro" id="IPR029052">
    <property type="entry name" value="Metallo-depent_PP-like"/>
</dbReference>
<accession>A0A4R8A3B4</accession>
<dbReference type="CDD" id="cd07385">
    <property type="entry name" value="MPP_YkuE_C"/>
    <property type="match status" value="1"/>
</dbReference>
<evidence type="ECO:0000259" key="2">
    <source>
        <dbReference type="Pfam" id="PF00149"/>
    </source>
</evidence>
<name>A0A4R8A3B4_9FIRM</name>
<proteinExistence type="predicted"/>
<evidence type="ECO:0000256" key="1">
    <source>
        <dbReference type="SAM" id="Phobius"/>
    </source>
</evidence>
<dbReference type="Pfam" id="PF00149">
    <property type="entry name" value="Metallophos"/>
    <property type="match status" value="1"/>
</dbReference>
<feature type="transmembrane region" description="Helical" evidence="1">
    <location>
        <begin position="112"/>
        <end position="129"/>
    </location>
</feature>
<keyword evidence="1" id="KW-0812">Transmembrane</keyword>
<feature type="domain" description="Calcineurin-like phosphoesterase" evidence="2">
    <location>
        <begin position="152"/>
        <end position="313"/>
    </location>
</feature>
<dbReference type="Proteomes" id="UP000294743">
    <property type="component" value="Unassembled WGS sequence"/>
</dbReference>
<gene>
    <name evidence="3" type="ORF">EDD63_10610</name>
</gene>
<keyword evidence="4" id="KW-1185">Reference proteome</keyword>
<reference evidence="3 4" key="1">
    <citation type="submission" date="2019-03" db="EMBL/GenBank/DDBJ databases">
        <title>Genomic Encyclopedia of Type Strains, Phase IV (KMG-IV): sequencing the most valuable type-strain genomes for metagenomic binning, comparative biology and taxonomic classification.</title>
        <authorList>
            <person name="Goeker M."/>
        </authorList>
    </citation>
    <scope>NUCLEOTIDE SEQUENCE [LARGE SCALE GENOMIC DNA]</scope>
    <source>
        <strain evidence="3 4">DSM 28867</strain>
    </source>
</reference>
<dbReference type="EMBL" id="SODD01000006">
    <property type="protein sequence ID" value="TDW25069.1"/>
    <property type="molecule type" value="Genomic_DNA"/>
</dbReference>
<dbReference type="PANTHER" id="PTHR31302">
    <property type="entry name" value="TRANSMEMBRANE PROTEIN WITH METALLOPHOSPHOESTERASE DOMAIN-RELATED"/>
    <property type="match status" value="1"/>
</dbReference>
<sequence length="370" mass="43019">MVSIFKLLLLVFLIVVTGYTAFKYIEILRIKNKKVKRGLYTFLYFFQFMFILRFFLVPRLTTHGWPVLFILWSTSVFFMFIILSFIFFAFVSIYNIIQKRMIRKWYVPRRDIIMLLMVFSIIIGTYSTIHARVITTQSYYVHVQKESIHSELRIAYISDLHLGNSVDIKKLKKIVDDVNNAEPDLVLFGGDIFDELTNDYHLKKSVDVFKQLTPTYGSYYVFGNHEEHRSNLGIYYDALEAAGITPIVDDVMVVADDIQLIGRDDYTKHKDRPSLKSLAKKLDQSKPIIVLDHQPIIDDYRDIDLQLSGHTHDGQIFPYNLLVAIQFPHSYGYFKEPYQMITSSGAGTWGVPARLGSDSEIVIINMIMDR</sequence>